<accession>A0ABN5WQ26</accession>
<dbReference type="Proteomes" id="UP000289555">
    <property type="component" value="Chromosome"/>
</dbReference>
<organism evidence="1 2">
    <name type="scientific">Vreelandella olivaria</name>
    <dbReference type="NCBI Taxonomy" id="390919"/>
    <lineage>
        <taxon>Bacteria</taxon>
        <taxon>Pseudomonadati</taxon>
        <taxon>Pseudomonadota</taxon>
        <taxon>Gammaproteobacteria</taxon>
        <taxon>Oceanospirillales</taxon>
        <taxon>Halomonadaceae</taxon>
        <taxon>Vreelandella</taxon>
    </lineage>
</organism>
<gene>
    <name evidence="1" type="ORF">HORIV_13160</name>
</gene>
<name>A0ABN5WQ26_9GAMM</name>
<protein>
    <submittedName>
        <fullName evidence="1">Uncharacterized protein</fullName>
    </submittedName>
</protein>
<dbReference type="EMBL" id="AP019416">
    <property type="protein sequence ID" value="BBI48895.1"/>
    <property type="molecule type" value="Genomic_DNA"/>
</dbReference>
<evidence type="ECO:0000313" key="1">
    <source>
        <dbReference type="EMBL" id="BBI48895.1"/>
    </source>
</evidence>
<evidence type="ECO:0000313" key="2">
    <source>
        <dbReference type="Proteomes" id="UP000289555"/>
    </source>
</evidence>
<keyword evidence="2" id="KW-1185">Reference proteome</keyword>
<proteinExistence type="predicted"/>
<sequence length="94" mass="10309">MDVDSRATQAASLVRSLNGCADLYFLTIPQRQGLPTLAQNLPDPAGVDEYLQHLANVELKGGRKSDEFTQTDRPYVCQAQLKQAALAENYRGGQ</sequence>
<reference evidence="2" key="1">
    <citation type="journal article" date="2019" name="Microbiol. Resour. Announc.">
        <title>Complete Genome Sequence of Halomonas olivaria, a Moderately Halophilic Bacterium Isolated from Olive Processing Effluents, Obtained by Nanopore Sequencing.</title>
        <authorList>
            <person name="Nagata S."/>
            <person name="Ii K.M."/>
            <person name="Tsukimi T."/>
            <person name="Miura M.C."/>
            <person name="Galipon J."/>
            <person name="Arakawa K."/>
        </authorList>
    </citation>
    <scope>NUCLEOTIDE SEQUENCE [LARGE SCALE GENOMIC DNA]</scope>
    <source>
        <strain evidence="2">TYRC17</strain>
    </source>
</reference>